<protein>
    <submittedName>
        <fullName evidence="2">Uncharacterized protein</fullName>
    </submittedName>
</protein>
<dbReference type="Proteomes" id="UP000675882">
    <property type="component" value="Unassembled WGS sequence"/>
</dbReference>
<evidence type="ECO:0000313" key="2">
    <source>
        <dbReference type="EMBL" id="CAE6714171.1"/>
    </source>
</evidence>
<keyword evidence="1" id="KW-0812">Transmembrane</keyword>
<proteinExistence type="predicted"/>
<keyword evidence="3" id="KW-1185">Reference proteome</keyword>
<evidence type="ECO:0000256" key="1">
    <source>
        <dbReference type="SAM" id="Phobius"/>
    </source>
</evidence>
<gene>
    <name evidence="2" type="ORF">NTGZN8_240003</name>
</gene>
<comment type="caution">
    <text evidence="2">The sequence shown here is derived from an EMBL/GenBank/DDBJ whole genome shotgun (WGS) entry which is preliminary data.</text>
</comment>
<feature type="transmembrane region" description="Helical" evidence="1">
    <location>
        <begin position="6"/>
        <end position="31"/>
    </location>
</feature>
<keyword evidence="1" id="KW-1133">Transmembrane helix</keyword>
<organism evidence="2 3">
    <name type="scientific">Candidatus Nitrotoga fabula</name>
    <dbReference type="NCBI Taxonomy" id="2182327"/>
    <lineage>
        <taxon>Bacteria</taxon>
        <taxon>Pseudomonadati</taxon>
        <taxon>Pseudomonadota</taxon>
        <taxon>Betaproteobacteria</taxon>
        <taxon>Nitrosomonadales</taxon>
        <taxon>Gallionellaceae</taxon>
        <taxon>Candidatus Nitrotoga</taxon>
    </lineage>
</organism>
<feature type="transmembrane region" description="Helical" evidence="1">
    <location>
        <begin position="67"/>
        <end position="88"/>
    </location>
</feature>
<dbReference type="AlphaFoldDB" id="A0A916FBV1"/>
<feature type="transmembrane region" description="Helical" evidence="1">
    <location>
        <begin position="93"/>
        <end position="111"/>
    </location>
</feature>
<keyword evidence="1" id="KW-0472">Membrane</keyword>
<name>A0A916FBV1_9PROT</name>
<dbReference type="EMBL" id="CAJNBL010000017">
    <property type="protein sequence ID" value="CAE6714171.1"/>
    <property type="molecule type" value="Genomic_DNA"/>
</dbReference>
<dbReference type="RefSeq" id="WP_213035876.1">
    <property type="nucleotide sequence ID" value="NZ_CAJNBL010000017.1"/>
</dbReference>
<accession>A0A916FBV1</accession>
<reference evidence="2" key="1">
    <citation type="submission" date="2021-02" db="EMBL/GenBank/DDBJ databases">
        <authorList>
            <person name="Han P."/>
        </authorList>
    </citation>
    <scope>NUCLEOTIDE SEQUENCE</scope>
    <source>
        <strain evidence="2">Candidatus Nitrotoga sp. ZN8</strain>
    </source>
</reference>
<sequence length="151" mass="15572">MLKLSRTILIFFGVSSFCNLLVFAAWVTVVADFAAGILDSVRVAAFLGAAALTGAAADGVLVPAAFFGAVATAVALVAGRVLAGVFWLTGSRLAAVFVLAADLLVAVVFFAGAATRFALLAVALVLAGDWDLMVLFALVVMFCSKNKRVQK</sequence>
<evidence type="ECO:0000313" key="3">
    <source>
        <dbReference type="Proteomes" id="UP000675882"/>
    </source>
</evidence>
<feature type="transmembrane region" description="Helical" evidence="1">
    <location>
        <begin position="117"/>
        <end position="143"/>
    </location>
</feature>